<dbReference type="InterPro" id="IPR013324">
    <property type="entry name" value="RNA_pol_sigma_r3/r4-like"/>
</dbReference>
<dbReference type="CDD" id="cd06171">
    <property type="entry name" value="Sigma70_r4"/>
    <property type="match status" value="1"/>
</dbReference>
<keyword evidence="2" id="KW-0805">Transcription regulation</keyword>
<evidence type="ECO:0000313" key="7">
    <source>
        <dbReference type="EMBL" id="CAB4593297.1"/>
    </source>
</evidence>
<evidence type="ECO:0000256" key="5">
    <source>
        <dbReference type="ARBA" id="ARBA00023163"/>
    </source>
</evidence>
<gene>
    <name evidence="7" type="ORF">UFOPK1493_03862</name>
</gene>
<dbReference type="Gene3D" id="1.10.10.10">
    <property type="entry name" value="Winged helix-like DNA-binding domain superfamily/Winged helix DNA-binding domain"/>
    <property type="match status" value="1"/>
</dbReference>
<dbReference type="InterPro" id="IPR014284">
    <property type="entry name" value="RNA_pol_sigma-70_dom"/>
</dbReference>
<dbReference type="Gene3D" id="1.10.1740.10">
    <property type="match status" value="1"/>
</dbReference>
<evidence type="ECO:0000256" key="2">
    <source>
        <dbReference type="ARBA" id="ARBA00023015"/>
    </source>
</evidence>
<keyword evidence="5" id="KW-0804">Transcription</keyword>
<dbReference type="PANTHER" id="PTHR43133">
    <property type="entry name" value="RNA POLYMERASE ECF-TYPE SIGMA FACTO"/>
    <property type="match status" value="1"/>
</dbReference>
<dbReference type="SUPFAM" id="SSF88659">
    <property type="entry name" value="Sigma3 and sigma4 domains of RNA polymerase sigma factors"/>
    <property type="match status" value="1"/>
</dbReference>
<sequence length="164" mass="18202">MHRITLMPGAVTVTPTDFDTFYRANRDAAVRWAVALVGDRAVAEELAHDALAAVGPRLAELDNPVGYLRRSVVNRGTSWLRSHAREQRRIHRATAGQPTTYSAETHEMLSALASLPHKQRAAVALRYWDDWTDEQIAEALGCAPASVRVLVHRALATLKKEISR</sequence>
<protein>
    <submittedName>
        <fullName evidence="7">Unannotated protein</fullName>
    </submittedName>
</protein>
<dbReference type="InterPro" id="IPR036388">
    <property type="entry name" value="WH-like_DNA-bd_sf"/>
</dbReference>
<accession>A0A6J6FWQ8</accession>
<dbReference type="NCBIfam" id="TIGR02937">
    <property type="entry name" value="sigma70-ECF"/>
    <property type="match status" value="1"/>
</dbReference>
<dbReference type="GO" id="GO:0006352">
    <property type="term" value="P:DNA-templated transcription initiation"/>
    <property type="evidence" value="ECO:0007669"/>
    <property type="project" value="InterPro"/>
</dbReference>
<comment type="similarity">
    <text evidence="1">Belongs to the sigma-70 factor family. ECF subfamily.</text>
</comment>
<name>A0A6J6FWQ8_9ZZZZ</name>
<evidence type="ECO:0000256" key="1">
    <source>
        <dbReference type="ARBA" id="ARBA00010641"/>
    </source>
</evidence>
<dbReference type="InterPro" id="IPR013249">
    <property type="entry name" value="RNA_pol_sigma70_r4_t2"/>
</dbReference>
<dbReference type="EMBL" id="CAEZSR010000249">
    <property type="protein sequence ID" value="CAB4593297.1"/>
    <property type="molecule type" value="Genomic_DNA"/>
</dbReference>
<keyword evidence="4" id="KW-0238">DNA-binding</keyword>
<dbReference type="InterPro" id="IPR039425">
    <property type="entry name" value="RNA_pol_sigma-70-like"/>
</dbReference>
<keyword evidence="3" id="KW-0731">Sigma factor</keyword>
<proteinExistence type="inferred from homology"/>
<dbReference type="PANTHER" id="PTHR43133:SF50">
    <property type="entry name" value="ECF RNA POLYMERASE SIGMA FACTOR SIGM"/>
    <property type="match status" value="1"/>
</dbReference>
<organism evidence="7">
    <name type="scientific">freshwater metagenome</name>
    <dbReference type="NCBI Taxonomy" id="449393"/>
    <lineage>
        <taxon>unclassified sequences</taxon>
        <taxon>metagenomes</taxon>
        <taxon>ecological metagenomes</taxon>
    </lineage>
</organism>
<reference evidence="7" key="1">
    <citation type="submission" date="2020-05" db="EMBL/GenBank/DDBJ databases">
        <authorList>
            <person name="Chiriac C."/>
            <person name="Salcher M."/>
            <person name="Ghai R."/>
            <person name="Kavagutti S V."/>
        </authorList>
    </citation>
    <scope>NUCLEOTIDE SEQUENCE</scope>
</reference>
<evidence type="ECO:0000256" key="3">
    <source>
        <dbReference type="ARBA" id="ARBA00023082"/>
    </source>
</evidence>
<dbReference type="Pfam" id="PF08281">
    <property type="entry name" value="Sigma70_r4_2"/>
    <property type="match status" value="1"/>
</dbReference>
<evidence type="ECO:0000259" key="6">
    <source>
        <dbReference type="Pfam" id="PF08281"/>
    </source>
</evidence>
<evidence type="ECO:0000256" key="4">
    <source>
        <dbReference type="ARBA" id="ARBA00023125"/>
    </source>
</evidence>
<feature type="domain" description="RNA polymerase sigma factor 70 region 4 type 2" evidence="6">
    <location>
        <begin position="107"/>
        <end position="158"/>
    </location>
</feature>
<dbReference type="InterPro" id="IPR013325">
    <property type="entry name" value="RNA_pol_sigma_r2"/>
</dbReference>
<dbReference type="GO" id="GO:0003677">
    <property type="term" value="F:DNA binding"/>
    <property type="evidence" value="ECO:0007669"/>
    <property type="project" value="UniProtKB-KW"/>
</dbReference>
<dbReference type="GO" id="GO:0016987">
    <property type="term" value="F:sigma factor activity"/>
    <property type="evidence" value="ECO:0007669"/>
    <property type="project" value="UniProtKB-KW"/>
</dbReference>
<dbReference type="SUPFAM" id="SSF88946">
    <property type="entry name" value="Sigma2 domain of RNA polymerase sigma factors"/>
    <property type="match status" value="1"/>
</dbReference>
<dbReference type="AlphaFoldDB" id="A0A6J6FWQ8"/>